<gene>
    <name evidence="6 11" type="primary">pyrF</name>
    <name evidence="11" type="ORF">FJY68_12500</name>
</gene>
<evidence type="ECO:0000256" key="2">
    <source>
        <dbReference type="ARBA" id="ARBA00004861"/>
    </source>
</evidence>
<dbReference type="GO" id="GO:0004590">
    <property type="term" value="F:orotidine-5'-phosphate decarboxylase activity"/>
    <property type="evidence" value="ECO:0007669"/>
    <property type="project" value="UniProtKB-UniRule"/>
</dbReference>
<keyword evidence="4 6" id="KW-0665">Pyrimidine biosynthesis</keyword>
<dbReference type="HAMAP" id="MF_01200_B">
    <property type="entry name" value="OMPdecase_type1_B"/>
    <property type="match status" value="1"/>
</dbReference>
<evidence type="ECO:0000256" key="3">
    <source>
        <dbReference type="ARBA" id="ARBA00022793"/>
    </source>
</evidence>
<dbReference type="SUPFAM" id="SSF51366">
    <property type="entry name" value="Ribulose-phoshate binding barrel"/>
    <property type="match status" value="1"/>
</dbReference>
<proteinExistence type="inferred from homology"/>
<name>A0A937XHK8_UNCW3</name>
<dbReference type="Pfam" id="PF00215">
    <property type="entry name" value="OMPdecase"/>
    <property type="match status" value="2"/>
</dbReference>
<dbReference type="Gene3D" id="3.20.20.70">
    <property type="entry name" value="Aldolase class I"/>
    <property type="match status" value="1"/>
</dbReference>
<comment type="similarity">
    <text evidence="6">Belongs to the OMP decarboxylase family. Type 1 subfamily.</text>
</comment>
<dbReference type="EC" id="4.1.1.23" evidence="6"/>
<comment type="caution">
    <text evidence="6">Lacks conserved residue(s) required for the propagation of feature annotation.</text>
</comment>
<dbReference type="GO" id="GO:0006207">
    <property type="term" value="P:'de novo' pyrimidine nucleobase biosynthetic process"/>
    <property type="evidence" value="ECO:0007669"/>
    <property type="project" value="InterPro"/>
</dbReference>
<comment type="catalytic activity">
    <reaction evidence="6">
        <text>orotidine 5'-phosphate + H(+) = UMP + CO2</text>
        <dbReference type="Rhea" id="RHEA:11596"/>
        <dbReference type="ChEBI" id="CHEBI:15378"/>
        <dbReference type="ChEBI" id="CHEBI:16526"/>
        <dbReference type="ChEBI" id="CHEBI:57538"/>
        <dbReference type="ChEBI" id="CHEBI:57865"/>
        <dbReference type="EC" id="4.1.1.23"/>
    </reaction>
</comment>
<feature type="active site" description="For OMPdecase activity" evidence="7">
    <location>
        <position position="87"/>
    </location>
</feature>
<evidence type="ECO:0000256" key="6">
    <source>
        <dbReference type="HAMAP-Rule" id="MF_01200"/>
    </source>
</evidence>
<dbReference type="PANTHER" id="PTHR32119">
    <property type="entry name" value="OROTIDINE 5'-PHOSPHATE DECARBOXYLASE"/>
    <property type="match status" value="1"/>
</dbReference>
<keyword evidence="3 6" id="KW-0210">Decarboxylase</keyword>
<feature type="domain" description="Orotidine 5'-phosphate decarboxylase" evidence="10">
    <location>
        <begin position="30"/>
        <end position="277"/>
    </location>
</feature>
<feature type="binding site" evidence="6 8">
    <location>
        <position position="207"/>
    </location>
    <ligand>
        <name>substrate</name>
    </ligand>
</feature>
<feature type="region of interest" description="Disordered" evidence="9">
    <location>
        <begin position="1"/>
        <end position="22"/>
    </location>
</feature>
<comment type="function">
    <text evidence="1 6">Catalyzes the decarboxylation of orotidine 5'-monophosphate (OMP) to uridine 5'-monophosphate (UMP).</text>
</comment>
<sequence>MDRAERVLPEAPRSRLGRDRGQDKEAGLTKIALALNVADPKLAWEWFTRIDKKVDCYKLQMDLFGRSGPDLIRRFVAGGAEVFLDLKFHDIPSVVAASVRAAGEMGATLLTVHTSGGGKMMAEAAKASATFGVKRPLVLGVTVLTSLDEAELERVTGCRQPVAERVMALARLAKESGCDGVVCSPHEIGVVKEACGREFVVVTPGIRLAQTPSAERRTSNGGAESGPRPSEIGVRTSRDDQARTLTPAEAAKAGADYIVVGRPIYEAPDPLAAIADIRKQMGG</sequence>
<organism evidence="11 12">
    <name type="scientific">candidate division WOR-3 bacterium</name>
    <dbReference type="NCBI Taxonomy" id="2052148"/>
    <lineage>
        <taxon>Bacteria</taxon>
        <taxon>Bacteria division WOR-3</taxon>
    </lineage>
</organism>
<evidence type="ECO:0000256" key="4">
    <source>
        <dbReference type="ARBA" id="ARBA00022975"/>
    </source>
</evidence>
<dbReference type="InterPro" id="IPR001754">
    <property type="entry name" value="OMPdeCOase_dom"/>
</dbReference>
<dbReference type="NCBIfam" id="TIGR01740">
    <property type="entry name" value="pyrF"/>
    <property type="match status" value="1"/>
</dbReference>
<feature type="active site" description="For OMPdecase activity" evidence="7">
    <location>
        <position position="90"/>
    </location>
</feature>
<feature type="active site" description="For OMPdecase activity" evidence="7">
    <location>
        <position position="85"/>
    </location>
</feature>
<comment type="subunit">
    <text evidence="6">Homodimer.</text>
</comment>
<dbReference type="SMART" id="SM00934">
    <property type="entry name" value="OMPdecase"/>
    <property type="match status" value="1"/>
</dbReference>
<evidence type="ECO:0000313" key="12">
    <source>
        <dbReference type="Proteomes" id="UP000779900"/>
    </source>
</evidence>
<evidence type="ECO:0000313" key="11">
    <source>
        <dbReference type="EMBL" id="MBM3332644.1"/>
    </source>
</evidence>
<dbReference type="CDD" id="cd04725">
    <property type="entry name" value="OMP_decarboxylase_like"/>
    <property type="match status" value="1"/>
</dbReference>
<feature type="binding site" evidence="6 8">
    <location>
        <position position="261"/>
    </location>
    <ligand>
        <name>substrate</name>
    </ligand>
</feature>
<accession>A0A937XHK8</accession>
<evidence type="ECO:0000256" key="8">
    <source>
        <dbReference type="PIRSR" id="PIRSR614732-2"/>
    </source>
</evidence>
<dbReference type="InterPro" id="IPR011060">
    <property type="entry name" value="RibuloseP-bd_barrel"/>
</dbReference>
<feature type="binding site" evidence="6">
    <location>
        <begin position="85"/>
        <end position="94"/>
    </location>
    <ligand>
        <name>substrate</name>
    </ligand>
</feature>
<reference evidence="11" key="1">
    <citation type="submission" date="2019-03" db="EMBL/GenBank/DDBJ databases">
        <title>Lake Tanganyika Metagenome-Assembled Genomes (MAGs).</title>
        <authorList>
            <person name="Tran P."/>
        </authorList>
    </citation>
    <scope>NUCLEOTIDE SEQUENCE</scope>
    <source>
        <strain evidence="11">K_DeepCast_150m_m2_040</strain>
    </source>
</reference>
<evidence type="ECO:0000259" key="10">
    <source>
        <dbReference type="SMART" id="SM00934"/>
    </source>
</evidence>
<dbReference type="GO" id="GO:0005829">
    <property type="term" value="C:cytosol"/>
    <property type="evidence" value="ECO:0007669"/>
    <property type="project" value="TreeGrafter"/>
</dbReference>
<dbReference type="InterPro" id="IPR014732">
    <property type="entry name" value="OMPdecase"/>
</dbReference>
<dbReference type="InterPro" id="IPR047596">
    <property type="entry name" value="OMPdecase_bac"/>
</dbReference>
<comment type="pathway">
    <text evidence="2 6">Pyrimidine metabolism; UMP biosynthesis via de novo pathway; UMP from orotate: step 2/2.</text>
</comment>
<comment type="caution">
    <text evidence="11">The sequence shown here is derived from an EMBL/GenBank/DDBJ whole genome shotgun (WGS) entry which is preliminary data.</text>
</comment>
<protein>
    <recommendedName>
        <fullName evidence="6">Orotidine 5'-phosphate decarboxylase</fullName>
        <ecNumber evidence="6">4.1.1.23</ecNumber>
    </recommendedName>
    <alternativeName>
        <fullName evidence="6">OMP decarboxylase</fullName>
        <shortName evidence="6">OMPDCase</shortName>
        <shortName evidence="6">OMPdecase</shortName>
    </alternativeName>
</protein>
<dbReference type="AlphaFoldDB" id="A0A937XHK8"/>
<feature type="region of interest" description="Disordered" evidence="9">
    <location>
        <begin position="210"/>
        <end position="242"/>
    </location>
</feature>
<keyword evidence="5 6" id="KW-0456">Lyase</keyword>
<feature type="active site" description="Proton donor" evidence="6">
    <location>
        <position position="87"/>
    </location>
</feature>
<feature type="binding site" evidence="6 8">
    <location>
        <position position="58"/>
    </location>
    <ligand>
        <name>substrate</name>
    </ligand>
</feature>
<dbReference type="GO" id="GO:0044205">
    <property type="term" value="P:'de novo' UMP biosynthetic process"/>
    <property type="evidence" value="ECO:0007669"/>
    <property type="project" value="UniProtKB-UniRule"/>
</dbReference>
<evidence type="ECO:0000256" key="5">
    <source>
        <dbReference type="ARBA" id="ARBA00023239"/>
    </source>
</evidence>
<feature type="binding site" evidence="6 8">
    <location>
        <position position="241"/>
    </location>
    <ligand>
        <name>substrate</name>
    </ligand>
</feature>
<dbReference type="InterPro" id="IPR013785">
    <property type="entry name" value="Aldolase_TIM"/>
</dbReference>
<dbReference type="EMBL" id="VGIR01000113">
    <property type="protein sequence ID" value="MBM3332644.1"/>
    <property type="molecule type" value="Genomic_DNA"/>
</dbReference>
<dbReference type="Proteomes" id="UP000779900">
    <property type="component" value="Unassembled WGS sequence"/>
</dbReference>
<dbReference type="PANTHER" id="PTHR32119:SF2">
    <property type="entry name" value="OROTIDINE 5'-PHOSPHATE DECARBOXYLASE"/>
    <property type="match status" value="1"/>
</dbReference>
<evidence type="ECO:0000256" key="9">
    <source>
        <dbReference type="SAM" id="MobiDB-lite"/>
    </source>
</evidence>
<feature type="binding site" evidence="6 8">
    <location>
        <position position="262"/>
    </location>
    <ligand>
        <name>substrate</name>
    </ligand>
</feature>
<evidence type="ECO:0000256" key="1">
    <source>
        <dbReference type="ARBA" id="ARBA00002356"/>
    </source>
</evidence>
<evidence type="ECO:0000256" key="7">
    <source>
        <dbReference type="PIRSR" id="PIRSR614732-1"/>
    </source>
</evidence>
<feature type="binding site" evidence="6 8">
    <location>
        <position position="145"/>
    </location>
    <ligand>
        <name>substrate</name>
    </ligand>
</feature>